<dbReference type="GO" id="GO:0003700">
    <property type="term" value="F:DNA-binding transcription factor activity"/>
    <property type="evidence" value="ECO:0007669"/>
    <property type="project" value="TreeGrafter"/>
</dbReference>
<evidence type="ECO:0000256" key="3">
    <source>
        <dbReference type="ARBA" id="ARBA00023163"/>
    </source>
</evidence>
<dbReference type="InterPro" id="IPR036390">
    <property type="entry name" value="WH_DNA-bd_sf"/>
</dbReference>
<dbReference type="GO" id="GO:0003677">
    <property type="term" value="F:DNA binding"/>
    <property type="evidence" value="ECO:0007669"/>
    <property type="project" value="UniProtKB-KW"/>
</dbReference>
<evidence type="ECO:0000256" key="5">
    <source>
        <dbReference type="ARBA" id="ARBA00070406"/>
    </source>
</evidence>
<gene>
    <name evidence="8" type="ORF">MF646_01430</name>
</gene>
<evidence type="ECO:0000256" key="4">
    <source>
        <dbReference type="ARBA" id="ARBA00058938"/>
    </source>
</evidence>
<dbReference type="InterPro" id="IPR050707">
    <property type="entry name" value="HTH_MetabolicPath_Reg"/>
</dbReference>
<comment type="caution">
    <text evidence="8">The sequence shown here is derived from an EMBL/GenBank/DDBJ whole genome shotgun (WGS) entry which is preliminary data.</text>
</comment>
<evidence type="ECO:0000259" key="7">
    <source>
        <dbReference type="PROSITE" id="PS51078"/>
    </source>
</evidence>
<accession>A0A9X2CRC2</accession>
<dbReference type="InterPro" id="IPR005471">
    <property type="entry name" value="Tscrpt_reg_IclR_N"/>
</dbReference>
<keyword evidence="1" id="KW-0805">Transcription regulation</keyword>
<dbReference type="EMBL" id="JAKRYL010000001">
    <property type="protein sequence ID" value="MCL7745770.1"/>
    <property type="molecule type" value="Genomic_DNA"/>
</dbReference>
<proteinExistence type="predicted"/>
<dbReference type="Pfam" id="PF09339">
    <property type="entry name" value="HTH_IclR"/>
    <property type="match status" value="1"/>
</dbReference>
<feature type="domain" description="HTH iclR-type" evidence="6">
    <location>
        <begin position="12"/>
        <end position="74"/>
    </location>
</feature>
<dbReference type="GO" id="GO:0045892">
    <property type="term" value="P:negative regulation of DNA-templated transcription"/>
    <property type="evidence" value="ECO:0007669"/>
    <property type="project" value="UniProtKB-ARBA"/>
</dbReference>
<sequence length="265" mass="29390">MMGISSNNQKTNSAVERALTILEYISSKTGPVGVNEIANELSLAKSTTHRLLDTLKSRGFVVQDDTIEKYDIGLKAIEVGMSGLKNWNLVDIASAYIKQLAADLSETSFLAVYDEGEIVYVYKVEGQRAVITNSQLGTRKPVHCTALGKAMMSSLHLEEVDQILNEKGMEKFTEKTIVDRQRFFEELSKIRELGYAMDDEEVEIGLTCFAAPIYSYTGKAVAGISVAGPTERMIQNKNKITEQLLEASNFISRRLGYVPAMRKSL</sequence>
<dbReference type="PANTHER" id="PTHR30136:SF24">
    <property type="entry name" value="HTH-TYPE TRANSCRIPTIONAL REPRESSOR ALLR"/>
    <property type="match status" value="1"/>
</dbReference>
<protein>
    <recommendedName>
        <fullName evidence="5">Glycerol operon regulatory protein</fullName>
    </recommendedName>
</protein>
<comment type="function">
    <text evidence="4">May be an activator protein for the gylABX operon.</text>
</comment>
<dbReference type="InterPro" id="IPR014757">
    <property type="entry name" value="Tscrpt_reg_IclR_C"/>
</dbReference>
<name>A0A9X2CRC2_9BACI</name>
<dbReference type="PROSITE" id="PS51078">
    <property type="entry name" value="ICLR_ED"/>
    <property type="match status" value="1"/>
</dbReference>
<evidence type="ECO:0000256" key="1">
    <source>
        <dbReference type="ARBA" id="ARBA00023015"/>
    </source>
</evidence>
<keyword evidence="3" id="KW-0804">Transcription</keyword>
<dbReference type="Gene3D" id="1.10.10.10">
    <property type="entry name" value="Winged helix-like DNA-binding domain superfamily/Winged helix DNA-binding domain"/>
    <property type="match status" value="1"/>
</dbReference>
<dbReference type="PANTHER" id="PTHR30136">
    <property type="entry name" value="HELIX-TURN-HELIX TRANSCRIPTIONAL REGULATOR, ICLR FAMILY"/>
    <property type="match status" value="1"/>
</dbReference>
<evidence type="ECO:0000313" key="8">
    <source>
        <dbReference type="EMBL" id="MCL7745770.1"/>
    </source>
</evidence>
<dbReference type="InterPro" id="IPR036388">
    <property type="entry name" value="WH-like_DNA-bd_sf"/>
</dbReference>
<dbReference type="Proteomes" id="UP001139150">
    <property type="component" value="Unassembled WGS sequence"/>
</dbReference>
<dbReference type="PROSITE" id="PS51077">
    <property type="entry name" value="HTH_ICLR"/>
    <property type="match status" value="1"/>
</dbReference>
<keyword evidence="9" id="KW-1185">Reference proteome</keyword>
<dbReference type="Gene3D" id="3.30.450.40">
    <property type="match status" value="1"/>
</dbReference>
<evidence type="ECO:0000313" key="9">
    <source>
        <dbReference type="Proteomes" id="UP001139150"/>
    </source>
</evidence>
<dbReference type="FunFam" id="1.10.10.10:FF:000056">
    <property type="entry name" value="IclR family transcriptional regulator"/>
    <property type="match status" value="1"/>
</dbReference>
<feature type="domain" description="IclR-ED" evidence="7">
    <location>
        <begin position="75"/>
        <end position="257"/>
    </location>
</feature>
<evidence type="ECO:0000259" key="6">
    <source>
        <dbReference type="PROSITE" id="PS51077"/>
    </source>
</evidence>
<dbReference type="AlphaFoldDB" id="A0A9X2CRC2"/>
<evidence type="ECO:0000256" key="2">
    <source>
        <dbReference type="ARBA" id="ARBA00023125"/>
    </source>
</evidence>
<dbReference type="SUPFAM" id="SSF46785">
    <property type="entry name" value="Winged helix' DNA-binding domain"/>
    <property type="match status" value="1"/>
</dbReference>
<keyword evidence="2" id="KW-0238">DNA-binding</keyword>
<dbReference type="Pfam" id="PF01614">
    <property type="entry name" value="IclR_C"/>
    <property type="match status" value="1"/>
</dbReference>
<dbReference type="InterPro" id="IPR029016">
    <property type="entry name" value="GAF-like_dom_sf"/>
</dbReference>
<dbReference type="SMART" id="SM00346">
    <property type="entry name" value="HTH_ICLR"/>
    <property type="match status" value="1"/>
</dbReference>
<reference evidence="8" key="1">
    <citation type="submission" date="2022-02" db="EMBL/GenBank/DDBJ databases">
        <title>Halalkalibacter sp. nov. isolated from Lonar Lake, India.</title>
        <authorList>
            <person name="Joshi A."/>
            <person name="Thite S."/>
            <person name="Lodha T."/>
        </authorList>
    </citation>
    <scope>NUCLEOTIDE SEQUENCE</scope>
    <source>
        <strain evidence="8">MEB205</strain>
    </source>
</reference>
<dbReference type="SUPFAM" id="SSF55781">
    <property type="entry name" value="GAF domain-like"/>
    <property type="match status" value="1"/>
</dbReference>
<organism evidence="8 9">
    <name type="scientific">Halalkalibacter alkaliphilus</name>
    <dbReference type="NCBI Taxonomy" id="2917993"/>
    <lineage>
        <taxon>Bacteria</taxon>
        <taxon>Bacillati</taxon>
        <taxon>Bacillota</taxon>
        <taxon>Bacilli</taxon>
        <taxon>Bacillales</taxon>
        <taxon>Bacillaceae</taxon>
        <taxon>Halalkalibacter</taxon>
    </lineage>
</organism>